<feature type="transmembrane region" description="Helical" evidence="1">
    <location>
        <begin position="6"/>
        <end position="33"/>
    </location>
</feature>
<evidence type="ECO:0000313" key="2">
    <source>
        <dbReference type="EMBL" id="MCB5362437.1"/>
    </source>
</evidence>
<evidence type="ECO:0008006" key="4">
    <source>
        <dbReference type="Google" id="ProtNLM"/>
    </source>
</evidence>
<name>A0ABS8C8T3_9BURK</name>
<dbReference type="RefSeq" id="WP_226952672.1">
    <property type="nucleotide sequence ID" value="NZ_JACDXW010000001.1"/>
</dbReference>
<proteinExistence type="predicted"/>
<gene>
    <name evidence="2" type="ORF">H0484_01535</name>
</gene>
<keyword evidence="1" id="KW-0472">Membrane</keyword>
<protein>
    <recommendedName>
        <fullName evidence="4">Toxin CptA</fullName>
    </recommendedName>
</protein>
<keyword evidence="1" id="KW-0812">Transmembrane</keyword>
<evidence type="ECO:0000313" key="3">
    <source>
        <dbReference type="Proteomes" id="UP000776983"/>
    </source>
</evidence>
<keyword evidence="3" id="KW-1185">Reference proteome</keyword>
<dbReference type="Proteomes" id="UP000776983">
    <property type="component" value="Unassembled WGS sequence"/>
</dbReference>
<comment type="caution">
    <text evidence="2">The sequence shown here is derived from an EMBL/GenBank/DDBJ whole genome shotgun (WGS) entry which is preliminary data.</text>
</comment>
<dbReference type="EMBL" id="JACDXW010000001">
    <property type="protein sequence ID" value="MCB5362437.1"/>
    <property type="molecule type" value="Genomic_DNA"/>
</dbReference>
<organism evidence="2 3">
    <name type="scientific">Mesopusillimonas faecipullorum</name>
    <dbReference type="NCBI Taxonomy" id="2755040"/>
    <lineage>
        <taxon>Bacteria</taxon>
        <taxon>Pseudomonadati</taxon>
        <taxon>Pseudomonadota</taxon>
        <taxon>Betaproteobacteria</taxon>
        <taxon>Burkholderiales</taxon>
        <taxon>Alcaligenaceae</taxon>
        <taxon>Mesopusillimonas</taxon>
    </lineage>
</organism>
<reference evidence="2 3" key="1">
    <citation type="submission" date="2020-07" db="EMBL/GenBank/DDBJ databases">
        <title>Pusillimonas sp. nov., isolated from poultry manure in Taiwan.</title>
        <authorList>
            <person name="Lin S.-Y."/>
            <person name="Tang Y.-S."/>
            <person name="Young C.-C."/>
        </authorList>
    </citation>
    <scope>NUCLEOTIDE SEQUENCE [LARGE SCALE GENOMIC DNA]</scope>
    <source>
        <strain evidence="2 3">CC-YST705</strain>
    </source>
</reference>
<sequence>MQALVTVSLFVILAGLAWVLPLLALALVALLWCTRHHARNGLFNPSDVLQVGGSQWCLFDAGGNLKLANGHALHLWNGPAWKVLRLQGVSPEGKLMRYDATLWRASASPQAWRQLHDLTARLAAQASIIKGAP</sequence>
<keyword evidence="1" id="KW-1133">Transmembrane helix</keyword>
<evidence type="ECO:0000256" key="1">
    <source>
        <dbReference type="SAM" id="Phobius"/>
    </source>
</evidence>
<accession>A0ABS8C8T3</accession>